<dbReference type="Proteomes" id="UP000295096">
    <property type="component" value="Unassembled WGS sequence"/>
</dbReference>
<evidence type="ECO:0000313" key="1">
    <source>
        <dbReference type="EMBL" id="TDH59568.1"/>
    </source>
</evidence>
<comment type="caution">
    <text evidence="1">The sequence shown here is derived from an EMBL/GenBank/DDBJ whole genome shotgun (WGS) entry which is preliminary data.</text>
</comment>
<gene>
    <name evidence="1" type="ORF">E2C06_26655</name>
</gene>
<name>A0A4R5QAJ2_9PROT</name>
<dbReference type="AlphaFoldDB" id="A0A4R5QAJ2"/>
<dbReference type="Pfam" id="PF20380">
    <property type="entry name" value="DUF6675"/>
    <property type="match status" value="1"/>
</dbReference>
<dbReference type="OrthoDB" id="7352267at2"/>
<accession>A0A4R5QAJ2</accession>
<sequence>MRDKDALGMDEAVARRVAMALFLSRPLGALAQTANGPQPPCGGTPQPFYAPPGAAPAIRTWQAPEWTASACTGWSSTHPTLLVALAGSFRHEGGAADLLAAFGRISSLRGIRYWSVGDRGWRTLVTGAAALYGPGTRRRRADFEPAEMARGADLYFAQEDSRSSGEVVYHMRVLANEPDRVTIAVENVTSVRFLLVPLFAPGDLRCTSYLERLSPGVWGYYALWGLRAGAQTSGHEASSVNRALAFYRHIAGIPTDQEPPAARR</sequence>
<protein>
    <submittedName>
        <fullName evidence="1">Uncharacterized protein</fullName>
    </submittedName>
</protein>
<evidence type="ECO:0000313" key="2">
    <source>
        <dbReference type="Proteomes" id="UP000295096"/>
    </source>
</evidence>
<proteinExistence type="predicted"/>
<dbReference type="RefSeq" id="WP_133291625.1">
    <property type="nucleotide sequence ID" value="NZ_SMSJ01000061.1"/>
</dbReference>
<keyword evidence="2" id="KW-1185">Reference proteome</keyword>
<reference evidence="1 2" key="1">
    <citation type="journal article" date="2016" name="J. Microbiol.">
        <title>Dankookia rubra gen. nov., sp. nov., an alphaproteobacterium isolated from sediment of a shallow stream.</title>
        <authorList>
            <person name="Kim W.H."/>
            <person name="Kim D.H."/>
            <person name="Kang K."/>
            <person name="Ahn T.Y."/>
        </authorList>
    </citation>
    <scope>NUCLEOTIDE SEQUENCE [LARGE SCALE GENOMIC DNA]</scope>
    <source>
        <strain evidence="1 2">JCM30602</strain>
    </source>
</reference>
<dbReference type="EMBL" id="SMSJ01000061">
    <property type="protein sequence ID" value="TDH59568.1"/>
    <property type="molecule type" value="Genomic_DNA"/>
</dbReference>
<dbReference type="InterPro" id="IPR046745">
    <property type="entry name" value="DUF6675"/>
</dbReference>
<organism evidence="1 2">
    <name type="scientific">Dankookia rubra</name>
    <dbReference type="NCBI Taxonomy" id="1442381"/>
    <lineage>
        <taxon>Bacteria</taxon>
        <taxon>Pseudomonadati</taxon>
        <taxon>Pseudomonadota</taxon>
        <taxon>Alphaproteobacteria</taxon>
        <taxon>Acetobacterales</taxon>
        <taxon>Roseomonadaceae</taxon>
        <taxon>Dankookia</taxon>
    </lineage>
</organism>